<keyword evidence="3" id="KW-1185">Reference proteome</keyword>
<evidence type="ECO:0000256" key="1">
    <source>
        <dbReference type="SAM" id="Phobius"/>
    </source>
</evidence>
<accession>A0A2N3V285</accession>
<evidence type="ECO:0000313" key="2">
    <source>
        <dbReference type="EMBL" id="PKV75732.1"/>
    </source>
</evidence>
<reference evidence="2 3" key="1">
    <citation type="submission" date="2017-12" db="EMBL/GenBank/DDBJ databases">
        <title>Genomic Encyclopedia of Type Strains, Phase III (KMG-III): the genomes of soil and plant-associated and newly described type strains.</title>
        <authorList>
            <person name="Whitman W."/>
        </authorList>
    </citation>
    <scope>NUCLEOTIDE SEQUENCE [LARGE SCALE GENOMIC DNA]</scope>
    <source>
        <strain evidence="2 3">LP43</strain>
    </source>
</reference>
<gene>
    <name evidence="2" type="ORF">BD749_0678</name>
</gene>
<keyword evidence="1" id="KW-0812">Transmembrane</keyword>
<dbReference type="Proteomes" id="UP000233782">
    <property type="component" value="Unassembled WGS sequence"/>
</dbReference>
<organism evidence="2 3">
    <name type="scientific">Pontibacter ramchanderi</name>
    <dbReference type="NCBI Taxonomy" id="1179743"/>
    <lineage>
        <taxon>Bacteria</taxon>
        <taxon>Pseudomonadati</taxon>
        <taxon>Bacteroidota</taxon>
        <taxon>Cytophagia</taxon>
        <taxon>Cytophagales</taxon>
        <taxon>Hymenobacteraceae</taxon>
        <taxon>Pontibacter</taxon>
    </lineage>
</organism>
<feature type="transmembrane region" description="Helical" evidence="1">
    <location>
        <begin position="135"/>
        <end position="153"/>
    </location>
</feature>
<evidence type="ECO:0000313" key="3">
    <source>
        <dbReference type="Proteomes" id="UP000233782"/>
    </source>
</evidence>
<proteinExistence type="predicted"/>
<name>A0A2N3V285_9BACT</name>
<protein>
    <submittedName>
        <fullName evidence="2">Uncharacterized protein</fullName>
    </submittedName>
</protein>
<sequence length="174" mass="19214">MYGKYRNQSRLLEKLLLFQPVKDDLVNGRHGLSVLIGKPHHFFYFTGSGDRAGIGTGIAGHLHLHPIRMAIGLRLKYTQKPGAVLDQGNAEFFVYFPRQRLEIALTCFAFSAGEIVFGSSLAAGAQYFAVPDFDPGSLSMICMGGIILLLSLARLKKQQMVGLTLFLCYVFLKA</sequence>
<keyword evidence="1" id="KW-0472">Membrane</keyword>
<dbReference type="AlphaFoldDB" id="A0A2N3V285"/>
<comment type="caution">
    <text evidence="2">The sequence shown here is derived from an EMBL/GenBank/DDBJ whole genome shotgun (WGS) entry which is preliminary data.</text>
</comment>
<keyword evidence="1" id="KW-1133">Transmembrane helix</keyword>
<dbReference type="EMBL" id="PJMU01000001">
    <property type="protein sequence ID" value="PKV75732.1"/>
    <property type="molecule type" value="Genomic_DNA"/>
</dbReference>
<feature type="transmembrane region" description="Helical" evidence="1">
    <location>
        <begin position="103"/>
        <end position="129"/>
    </location>
</feature>